<name>A0A2R8BAZ0_9RHOB</name>
<dbReference type="OrthoDB" id="7626141at2"/>
<dbReference type="AlphaFoldDB" id="A0A2R8BAZ0"/>
<dbReference type="EMBL" id="OMOR01000001">
    <property type="protein sequence ID" value="SPH20050.1"/>
    <property type="molecule type" value="Genomic_DNA"/>
</dbReference>
<keyword evidence="4" id="KW-1185">Reference proteome</keyword>
<organism evidence="3 4">
    <name type="scientific">Ascidiaceihabitans donghaensis</name>
    <dbReference type="NCBI Taxonomy" id="1510460"/>
    <lineage>
        <taxon>Bacteria</taxon>
        <taxon>Pseudomonadati</taxon>
        <taxon>Pseudomonadota</taxon>
        <taxon>Alphaproteobacteria</taxon>
        <taxon>Rhodobacterales</taxon>
        <taxon>Paracoccaceae</taxon>
        <taxon>Ascidiaceihabitans</taxon>
    </lineage>
</organism>
<dbReference type="PANTHER" id="PTHR30469:SF38">
    <property type="entry name" value="HLYD FAMILY SECRETION PROTEIN"/>
    <property type="match status" value="1"/>
</dbReference>
<evidence type="ECO:0000259" key="2">
    <source>
        <dbReference type="Pfam" id="PF25917"/>
    </source>
</evidence>
<dbReference type="Gene3D" id="2.40.420.20">
    <property type="match status" value="1"/>
</dbReference>
<feature type="domain" description="Multidrug resistance protein MdtA-like barrel-sandwich hybrid" evidence="2">
    <location>
        <begin position="76"/>
        <end position="260"/>
    </location>
</feature>
<gene>
    <name evidence="3" type="primary">acrE</name>
    <name evidence="3" type="ORF">ASD8599_00790</name>
</gene>
<dbReference type="Gene3D" id="2.40.30.170">
    <property type="match status" value="1"/>
</dbReference>
<dbReference type="Pfam" id="PF25917">
    <property type="entry name" value="BSH_RND"/>
    <property type="match status" value="1"/>
</dbReference>
<sequence>MRFLGRSLIGMLLASMTLALMAYAVFLVNGAVQARIGAEKRVPPARERVFAVNLVEARLGTETPVLEAFGEVQSRRTLELRAAASGRVIALAEAFEDGGAVVAGQELVRIDPADAKAALDRVRADIADAQAEARDAAKALNLARDEQAAAQEQAELRQRAFQRQQDLVTRGVGTAAAVETAELAASSARQAVLARRQVMTQAEARIDQAETTLSRANIALAEATRRLEDTTLTAPFDGTLSATNVVEGRLVNNNEKLADLVDPDALEVSFRVSTAQYSRLLDASGALIRADVVAVLDVSGVDLTATGRISRASVTAGEGQTGRLVFARLENAVGFKPGDFTTVQVREPAVENVVRLPASALDASGTVLVLGDGDRLEALPVTLVRRQGDDVLVRGDGLAGREVVEARSPLLGAGIAVTPLRKAKSGEVAPASPAMVELSDDRRAKLVAFIEGSTRMPEAAKARVLARLSEPLVPEQMIKRIESRMGG</sequence>
<evidence type="ECO:0000313" key="4">
    <source>
        <dbReference type="Proteomes" id="UP000244880"/>
    </source>
</evidence>
<accession>A0A2R8BAZ0</accession>
<reference evidence="3 4" key="1">
    <citation type="submission" date="2018-03" db="EMBL/GenBank/DDBJ databases">
        <authorList>
            <person name="Keele B.F."/>
        </authorList>
    </citation>
    <scope>NUCLEOTIDE SEQUENCE [LARGE SCALE GENOMIC DNA]</scope>
    <source>
        <strain evidence="3 4">CECT 8599</strain>
    </source>
</reference>
<protein>
    <submittedName>
        <fullName evidence="3">Multidrug export protein AcrE</fullName>
    </submittedName>
</protein>
<dbReference type="Gene3D" id="2.40.50.100">
    <property type="match status" value="2"/>
</dbReference>
<dbReference type="RefSeq" id="WP_108827319.1">
    <property type="nucleotide sequence ID" value="NZ_OMOR01000001.1"/>
</dbReference>
<dbReference type="GO" id="GO:0015562">
    <property type="term" value="F:efflux transmembrane transporter activity"/>
    <property type="evidence" value="ECO:0007669"/>
    <property type="project" value="TreeGrafter"/>
</dbReference>
<dbReference type="Gene3D" id="1.10.287.470">
    <property type="entry name" value="Helix hairpin bin"/>
    <property type="match status" value="2"/>
</dbReference>
<evidence type="ECO:0000256" key="1">
    <source>
        <dbReference type="SAM" id="Coils"/>
    </source>
</evidence>
<dbReference type="PANTHER" id="PTHR30469">
    <property type="entry name" value="MULTIDRUG RESISTANCE PROTEIN MDTA"/>
    <property type="match status" value="1"/>
</dbReference>
<dbReference type="SUPFAM" id="SSF111369">
    <property type="entry name" value="HlyD-like secretion proteins"/>
    <property type="match status" value="2"/>
</dbReference>
<evidence type="ECO:0000313" key="3">
    <source>
        <dbReference type="EMBL" id="SPH20050.1"/>
    </source>
</evidence>
<feature type="coiled-coil region" evidence="1">
    <location>
        <begin position="199"/>
        <end position="226"/>
    </location>
</feature>
<feature type="coiled-coil region" evidence="1">
    <location>
        <begin position="119"/>
        <end position="153"/>
    </location>
</feature>
<dbReference type="GO" id="GO:1990281">
    <property type="term" value="C:efflux pump complex"/>
    <property type="evidence" value="ECO:0007669"/>
    <property type="project" value="TreeGrafter"/>
</dbReference>
<proteinExistence type="predicted"/>
<dbReference type="Proteomes" id="UP000244880">
    <property type="component" value="Unassembled WGS sequence"/>
</dbReference>
<dbReference type="InterPro" id="IPR058625">
    <property type="entry name" value="MdtA-like_BSH"/>
</dbReference>
<keyword evidence="1" id="KW-0175">Coiled coil</keyword>